<evidence type="ECO:0000256" key="5">
    <source>
        <dbReference type="ARBA" id="ARBA00022496"/>
    </source>
</evidence>
<keyword evidence="9 15" id="KW-0472">Membrane</keyword>
<sequence>MKNNYSIYVKRAACFAIFTALFLVLIKAIAWWKTGSVSILAAITDSLLDLLASFTSMLILRFALMPADDNHSFGHGKAESLASLAQGMFICGSVVFLFLQGIQRLNSPEITDHNIWGIAVTVISVVMTGILVAFQKYTIKLTDSPAIKADSLHYQTDLFMNLGILVALVLSYYGFIIADAICALIIAVYILVNALKMVAEAIQMLLDVALPDEEIELIKMIAKQNKHVLGIHDIKTRRAGAVRFIQLHLELEDHLPLVVAHDITEELEQALLKAFPHSDVIIHQEPTSVVKQEMAEQQANS</sequence>
<evidence type="ECO:0000256" key="13">
    <source>
        <dbReference type="ARBA" id="ARBA00062926"/>
    </source>
</evidence>
<dbReference type="SUPFAM" id="SSF160240">
    <property type="entry name" value="Cation efflux protein cytoplasmic domain-like"/>
    <property type="match status" value="1"/>
</dbReference>
<keyword evidence="8 15" id="KW-1133">Transmembrane helix</keyword>
<keyword evidence="7" id="KW-0406">Ion transport</keyword>
<dbReference type="Pfam" id="PF01545">
    <property type="entry name" value="Cation_efflux"/>
    <property type="match status" value="1"/>
</dbReference>
<dbReference type="InterPro" id="IPR036837">
    <property type="entry name" value="Cation_efflux_CTD_sf"/>
</dbReference>
<feature type="transmembrane region" description="Helical" evidence="15">
    <location>
        <begin position="12"/>
        <end position="32"/>
    </location>
</feature>
<dbReference type="InterPro" id="IPR050291">
    <property type="entry name" value="CDF_Transporter"/>
</dbReference>
<dbReference type="EMBL" id="JTJR01000017">
    <property type="protein sequence ID" value="OBX04895.1"/>
    <property type="molecule type" value="Genomic_DNA"/>
</dbReference>
<evidence type="ECO:0000313" key="19">
    <source>
        <dbReference type="EMBL" id="OBX04895.1"/>
    </source>
</evidence>
<dbReference type="EMBL" id="JTJM01000018">
    <property type="protein sequence ID" value="OBW92554.1"/>
    <property type="molecule type" value="Genomic_DNA"/>
</dbReference>
<feature type="domain" description="Cation efflux protein transmembrane" evidence="16">
    <location>
        <begin position="16"/>
        <end position="206"/>
    </location>
</feature>
<dbReference type="GO" id="GO:0005886">
    <property type="term" value="C:plasma membrane"/>
    <property type="evidence" value="ECO:0007669"/>
    <property type="project" value="UniProtKB-SubCell"/>
</dbReference>
<dbReference type="Proteomes" id="UP000092626">
    <property type="component" value="Unassembled WGS sequence"/>
</dbReference>
<evidence type="ECO:0000256" key="3">
    <source>
        <dbReference type="ARBA" id="ARBA00022448"/>
    </source>
</evidence>
<keyword evidence="7" id="KW-0862">Zinc</keyword>
<protein>
    <recommendedName>
        <fullName evidence="14">Cation-efflux pump FieF</fullName>
    </recommendedName>
</protein>
<dbReference type="GO" id="GO:0015341">
    <property type="term" value="F:zinc efflux antiporter activity"/>
    <property type="evidence" value="ECO:0007669"/>
    <property type="project" value="TreeGrafter"/>
</dbReference>
<comment type="subunit">
    <text evidence="13">Homodimer. The subunits are held together in a parallel orientation through zinc binding at the interface of the cytoplasmic domains.</text>
</comment>
<name>A0A1A7PUR2_9PAST</name>
<dbReference type="PANTHER" id="PTHR43840">
    <property type="entry name" value="MITOCHONDRIAL METAL TRANSPORTER 1-RELATED"/>
    <property type="match status" value="1"/>
</dbReference>
<evidence type="ECO:0000256" key="14">
    <source>
        <dbReference type="ARBA" id="ARBA00072262"/>
    </source>
</evidence>
<dbReference type="FunFam" id="1.20.1510.10:FF:000001">
    <property type="entry name" value="Ferrous-iron efflux pump FieF"/>
    <property type="match status" value="1"/>
</dbReference>
<feature type="transmembrane region" description="Helical" evidence="15">
    <location>
        <begin position="38"/>
        <end position="60"/>
    </location>
</feature>
<comment type="catalytic activity">
    <reaction evidence="11">
        <text>Zn(2+)(in) + H(+)(out) = Zn(2+)(out) + H(+)(in)</text>
        <dbReference type="Rhea" id="RHEA:28839"/>
        <dbReference type="ChEBI" id="CHEBI:15378"/>
        <dbReference type="ChEBI" id="CHEBI:29105"/>
    </reaction>
</comment>
<dbReference type="PATRIC" id="fig|505345.6.peg.931"/>
<comment type="subcellular location">
    <subcellularLocation>
        <location evidence="1">Cell membrane</location>
        <topology evidence="1">Multi-pass membrane protein</topology>
    </subcellularLocation>
</comment>
<keyword evidence="4" id="KW-1003">Cell membrane</keyword>
<comment type="catalytic activity">
    <reaction evidence="12">
        <text>Cd(2+)(in) + H(+)(out) = Cd(2+)(out) + H(+)(in)</text>
        <dbReference type="Rhea" id="RHEA:28739"/>
        <dbReference type="ChEBI" id="CHEBI:15378"/>
        <dbReference type="ChEBI" id="CHEBI:48775"/>
    </reaction>
</comment>
<evidence type="ECO:0000313" key="18">
    <source>
        <dbReference type="EMBL" id="OBW92554.1"/>
    </source>
</evidence>
<feature type="domain" description="Cation efflux protein cytoplasmic" evidence="17">
    <location>
        <begin position="210"/>
        <end position="286"/>
    </location>
</feature>
<dbReference type="SUPFAM" id="SSF161111">
    <property type="entry name" value="Cation efflux protein transmembrane domain-like"/>
    <property type="match status" value="1"/>
</dbReference>
<evidence type="ECO:0000256" key="12">
    <source>
        <dbReference type="ARBA" id="ARBA00050984"/>
    </source>
</evidence>
<keyword evidence="3" id="KW-0813">Transport</keyword>
<evidence type="ECO:0000256" key="9">
    <source>
        <dbReference type="ARBA" id="ARBA00023136"/>
    </source>
</evidence>
<feature type="transmembrane region" description="Helical" evidence="15">
    <location>
        <begin position="158"/>
        <end position="191"/>
    </location>
</feature>
<dbReference type="OrthoDB" id="9806522at2"/>
<dbReference type="GO" id="GO:0015093">
    <property type="term" value="F:ferrous iron transmembrane transporter activity"/>
    <property type="evidence" value="ECO:0007669"/>
    <property type="project" value="TreeGrafter"/>
</dbReference>
<dbReference type="NCBIfam" id="TIGR01297">
    <property type="entry name" value="CDF"/>
    <property type="match status" value="1"/>
</dbReference>
<dbReference type="Gene3D" id="1.20.1510.10">
    <property type="entry name" value="Cation efflux protein transmembrane domain"/>
    <property type="match status" value="1"/>
</dbReference>
<dbReference type="InterPro" id="IPR027469">
    <property type="entry name" value="Cation_efflux_TMD_sf"/>
</dbReference>
<keyword evidence="21" id="KW-1185">Reference proteome</keyword>
<evidence type="ECO:0000259" key="16">
    <source>
        <dbReference type="Pfam" id="PF01545"/>
    </source>
</evidence>
<keyword evidence="5" id="KW-0408">Iron</keyword>
<feature type="transmembrane region" description="Helical" evidence="15">
    <location>
        <begin position="81"/>
        <end position="103"/>
    </location>
</feature>
<gene>
    <name evidence="19" type="primary">fieF</name>
    <name evidence="18" type="ORF">QV01_04740</name>
    <name evidence="19" type="ORF">QV06_04520</name>
</gene>
<dbReference type="PANTHER" id="PTHR43840:SF41">
    <property type="entry name" value="CATION-EFFLUX PUMP FIEF"/>
    <property type="match status" value="1"/>
</dbReference>
<dbReference type="RefSeq" id="WP_065237127.1">
    <property type="nucleotide sequence ID" value="NZ_JTJM01000018.1"/>
</dbReference>
<keyword evidence="5" id="KW-0410">Iron transport</keyword>
<evidence type="ECO:0000256" key="4">
    <source>
        <dbReference type="ARBA" id="ARBA00022475"/>
    </source>
</evidence>
<dbReference type="GO" id="GO:0015086">
    <property type="term" value="F:cadmium ion transmembrane transporter activity"/>
    <property type="evidence" value="ECO:0007669"/>
    <property type="project" value="TreeGrafter"/>
</dbReference>
<evidence type="ECO:0000256" key="6">
    <source>
        <dbReference type="ARBA" id="ARBA00022692"/>
    </source>
</evidence>
<feature type="transmembrane region" description="Helical" evidence="15">
    <location>
        <begin position="115"/>
        <end position="137"/>
    </location>
</feature>
<dbReference type="Proteomes" id="UP000243558">
    <property type="component" value="Unassembled WGS sequence"/>
</dbReference>
<evidence type="ECO:0000256" key="11">
    <source>
        <dbReference type="ARBA" id="ARBA00047695"/>
    </source>
</evidence>
<dbReference type="Pfam" id="PF16916">
    <property type="entry name" value="ZT_dimer"/>
    <property type="match status" value="1"/>
</dbReference>
<evidence type="ECO:0000259" key="17">
    <source>
        <dbReference type="Pfam" id="PF16916"/>
    </source>
</evidence>
<dbReference type="FunFam" id="3.30.70.1350:FF:000002">
    <property type="entry name" value="Ferrous-iron efflux pump FieF"/>
    <property type="match status" value="1"/>
</dbReference>
<evidence type="ECO:0000256" key="15">
    <source>
        <dbReference type="SAM" id="Phobius"/>
    </source>
</evidence>
<comment type="catalytic activity">
    <reaction evidence="10">
        <text>Fe(2+)(in) + H(+)(out) = Fe(2+)(out) + H(+)(in)</text>
        <dbReference type="Rhea" id="RHEA:29439"/>
        <dbReference type="ChEBI" id="CHEBI:15378"/>
        <dbReference type="ChEBI" id="CHEBI:29033"/>
    </reaction>
</comment>
<evidence type="ECO:0000256" key="10">
    <source>
        <dbReference type="ARBA" id="ARBA00035584"/>
    </source>
</evidence>
<evidence type="ECO:0000313" key="20">
    <source>
        <dbReference type="Proteomes" id="UP000092626"/>
    </source>
</evidence>
<organism evidence="19 20">
    <name type="scientific">Gallibacterium genomosp. 3</name>
    <dbReference type="NCBI Taxonomy" id="505345"/>
    <lineage>
        <taxon>Bacteria</taxon>
        <taxon>Pseudomonadati</taxon>
        <taxon>Pseudomonadota</taxon>
        <taxon>Gammaproteobacteria</taxon>
        <taxon>Pasteurellales</taxon>
        <taxon>Pasteurellaceae</taxon>
        <taxon>Gallibacterium</taxon>
    </lineage>
</organism>
<evidence type="ECO:0000256" key="2">
    <source>
        <dbReference type="ARBA" id="ARBA00010212"/>
    </source>
</evidence>
<dbReference type="GO" id="GO:0006882">
    <property type="term" value="P:intracellular zinc ion homeostasis"/>
    <property type="evidence" value="ECO:0007669"/>
    <property type="project" value="TreeGrafter"/>
</dbReference>
<comment type="similarity">
    <text evidence="2">Belongs to the cation diffusion facilitator (CDF) transporter (TC 2.A.4) family. FieF subfamily.</text>
</comment>
<keyword evidence="6 15" id="KW-0812">Transmembrane</keyword>
<dbReference type="AlphaFoldDB" id="A0A1A7PUR2"/>
<evidence type="ECO:0000256" key="7">
    <source>
        <dbReference type="ARBA" id="ARBA00022906"/>
    </source>
</evidence>
<keyword evidence="7" id="KW-0864">Zinc transport</keyword>
<evidence type="ECO:0000313" key="21">
    <source>
        <dbReference type="Proteomes" id="UP000243558"/>
    </source>
</evidence>
<evidence type="ECO:0000256" key="8">
    <source>
        <dbReference type="ARBA" id="ARBA00022989"/>
    </source>
</evidence>
<dbReference type="Gene3D" id="3.30.70.1350">
    <property type="entry name" value="Cation efflux protein, cytoplasmic domain"/>
    <property type="match status" value="1"/>
</dbReference>
<accession>A0A1A7PUR2</accession>
<dbReference type="InterPro" id="IPR002524">
    <property type="entry name" value="Cation_efflux"/>
</dbReference>
<reference evidence="20 21" key="1">
    <citation type="submission" date="2014-11" db="EMBL/GenBank/DDBJ databases">
        <title>Pan-genome of Gallibacterium spp.</title>
        <authorList>
            <person name="Kudirkiene E."/>
            <person name="Bojesen A.M."/>
        </authorList>
    </citation>
    <scope>NUCLEOTIDE SEQUENCE [LARGE SCALE GENOMIC DNA]</scope>
    <source>
        <strain evidence="19 20">59/S3/89</strain>
        <strain evidence="18 21">F151</strain>
    </source>
</reference>
<comment type="caution">
    <text evidence="19">The sequence shown here is derived from an EMBL/GenBank/DDBJ whole genome shotgun (WGS) entry which is preliminary data.</text>
</comment>
<evidence type="ECO:0000256" key="1">
    <source>
        <dbReference type="ARBA" id="ARBA00004651"/>
    </source>
</evidence>
<dbReference type="InterPro" id="IPR027470">
    <property type="entry name" value="Cation_efflux_CTD"/>
</dbReference>
<dbReference type="STRING" id="505345.QV06_04520"/>
<proteinExistence type="inferred from homology"/>
<dbReference type="InterPro" id="IPR058533">
    <property type="entry name" value="Cation_efflux_TM"/>
</dbReference>